<dbReference type="EMBL" id="JANBPK010000813">
    <property type="protein sequence ID" value="KAJ2931018.1"/>
    <property type="molecule type" value="Genomic_DNA"/>
</dbReference>
<evidence type="ECO:0000313" key="2">
    <source>
        <dbReference type="Proteomes" id="UP001140091"/>
    </source>
</evidence>
<keyword evidence="2" id="KW-1185">Reference proteome</keyword>
<name>A0A9W8JD60_9AGAR</name>
<dbReference type="Proteomes" id="UP001140091">
    <property type="component" value="Unassembled WGS sequence"/>
</dbReference>
<gene>
    <name evidence="1" type="ORF">H1R20_g6090</name>
</gene>
<protein>
    <submittedName>
        <fullName evidence="1">Uncharacterized protein</fullName>
    </submittedName>
</protein>
<feature type="non-terminal residue" evidence="1">
    <location>
        <position position="1"/>
    </location>
</feature>
<accession>A0A9W8JD60</accession>
<sequence>MVTRLHEIEYTRTVAFIASTIYTLLENDEKDLAWHFRFELGERVVEEFTRAWTTKYIDTQDHLQRISGALADFYAVDLMPYQAFQDAIEHVVNYFTQHNHLLSLLIVLSRANSHLGKKLPHTFYQDWQEIRLFHDLIRDAEDNPSSITNTLPCSYIYSGDLDTDVIFSIAQGEMEELDFLDIRSRKMTNAVTSPISVSSGTTVDYPDLPAWTTTDDDPAWYSAVYNKENMGLQESKTLSIEMTDKSFVATSAAQPTTIPNYPDVPAWATTDDDPVWDCYAYEEENTDLGLTKTLGTVDMKEALLRPQHGYQIP</sequence>
<organism evidence="1 2">
    <name type="scientific">Candolleomyces eurysporus</name>
    <dbReference type="NCBI Taxonomy" id="2828524"/>
    <lineage>
        <taxon>Eukaryota</taxon>
        <taxon>Fungi</taxon>
        <taxon>Dikarya</taxon>
        <taxon>Basidiomycota</taxon>
        <taxon>Agaricomycotina</taxon>
        <taxon>Agaricomycetes</taxon>
        <taxon>Agaricomycetidae</taxon>
        <taxon>Agaricales</taxon>
        <taxon>Agaricineae</taxon>
        <taxon>Psathyrellaceae</taxon>
        <taxon>Candolleomyces</taxon>
    </lineage>
</organism>
<dbReference type="OrthoDB" id="10359441at2759"/>
<dbReference type="AlphaFoldDB" id="A0A9W8JD60"/>
<evidence type="ECO:0000313" key="1">
    <source>
        <dbReference type="EMBL" id="KAJ2931018.1"/>
    </source>
</evidence>
<comment type="caution">
    <text evidence="1">The sequence shown here is derived from an EMBL/GenBank/DDBJ whole genome shotgun (WGS) entry which is preliminary data.</text>
</comment>
<reference evidence="1" key="1">
    <citation type="submission" date="2022-06" db="EMBL/GenBank/DDBJ databases">
        <title>Genome Sequence of Candolleomyces eurysporus.</title>
        <authorList>
            <person name="Buettner E."/>
        </authorList>
    </citation>
    <scope>NUCLEOTIDE SEQUENCE</scope>
    <source>
        <strain evidence="1">VTCC 930004</strain>
    </source>
</reference>
<proteinExistence type="predicted"/>